<dbReference type="Gene3D" id="3.10.50.40">
    <property type="match status" value="2"/>
</dbReference>
<dbReference type="HOGENOM" id="CLU_884958_0_0_10"/>
<evidence type="ECO:0000256" key="5">
    <source>
        <dbReference type="PROSITE-ProRule" id="PRU00277"/>
    </source>
</evidence>
<dbReference type="Pfam" id="PF00254">
    <property type="entry name" value="FKBP_C"/>
    <property type="match status" value="1"/>
</dbReference>
<reference evidence="9" key="1">
    <citation type="submission" date="2012-06" db="EMBL/GenBank/DDBJ databases">
        <title>The complete genome of Flexibacter litoralis DSM 6794.</title>
        <authorList>
            <person name="Lucas S."/>
            <person name="Copeland A."/>
            <person name="Lapidus A."/>
            <person name="Glavina del Rio T."/>
            <person name="Dalin E."/>
            <person name="Tice H."/>
            <person name="Bruce D."/>
            <person name="Goodwin L."/>
            <person name="Pitluck S."/>
            <person name="Peters L."/>
            <person name="Ovchinnikova G."/>
            <person name="Lu M."/>
            <person name="Kyrpides N."/>
            <person name="Mavromatis K."/>
            <person name="Ivanova N."/>
            <person name="Brettin T."/>
            <person name="Detter J.C."/>
            <person name="Han C."/>
            <person name="Larimer F."/>
            <person name="Land M."/>
            <person name="Hauser L."/>
            <person name="Markowitz V."/>
            <person name="Cheng J.-F."/>
            <person name="Hugenholtz P."/>
            <person name="Woyke T."/>
            <person name="Wu D."/>
            <person name="Spring S."/>
            <person name="Lang E."/>
            <person name="Kopitz M."/>
            <person name="Brambilla E."/>
            <person name="Klenk H.-P."/>
            <person name="Eisen J.A."/>
        </authorList>
    </citation>
    <scope>NUCLEOTIDE SEQUENCE [LARGE SCALE GENOMIC DNA]</scope>
    <source>
        <strain evidence="9">ATCC 23117 / DSM 6794 / NBRC 15988 / NCIMB 1366 / Sio-4</strain>
    </source>
</reference>
<keyword evidence="4 5" id="KW-0413">Isomerase</keyword>
<dbReference type="STRING" id="880071.Fleli_0837"/>
<dbReference type="EC" id="5.2.1.8" evidence="6"/>
<accession>I4AH60</accession>
<dbReference type="InterPro" id="IPR046357">
    <property type="entry name" value="PPIase_dom_sf"/>
</dbReference>
<dbReference type="PANTHER" id="PTHR43811:SF19">
    <property type="entry name" value="39 KDA FK506-BINDING NUCLEAR PROTEIN"/>
    <property type="match status" value="1"/>
</dbReference>
<dbReference type="Proteomes" id="UP000006054">
    <property type="component" value="Chromosome"/>
</dbReference>
<proteinExistence type="inferred from homology"/>
<dbReference type="eggNOG" id="COG0545">
    <property type="taxonomic scope" value="Bacteria"/>
</dbReference>
<evidence type="ECO:0000256" key="3">
    <source>
        <dbReference type="ARBA" id="ARBA00023110"/>
    </source>
</evidence>
<dbReference type="GO" id="GO:0003755">
    <property type="term" value="F:peptidyl-prolyl cis-trans isomerase activity"/>
    <property type="evidence" value="ECO:0007669"/>
    <property type="project" value="UniProtKB-UniRule"/>
</dbReference>
<protein>
    <recommendedName>
        <fullName evidence="6">Peptidyl-prolyl cis-trans isomerase</fullName>
        <ecNumber evidence="6">5.2.1.8</ecNumber>
    </recommendedName>
</protein>
<gene>
    <name evidence="8" type="ordered locus">Fleli_0837</name>
</gene>
<dbReference type="SUPFAM" id="SSF54534">
    <property type="entry name" value="FKBP-like"/>
    <property type="match status" value="2"/>
</dbReference>
<evidence type="ECO:0000313" key="9">
    <source>
        <dbReference type="Proteomes" id="UP000006054"/>
    </source>
</evidence>
<keyword evidence="9" id="KW-1185">Reference proteome</keyword>
<dbReference type="OrthoDB" id="9814548at2"/>
<dbReference type="InterPro" id="IPR001179">
    <property type="entry name" value="PPIase_FKBP_dom"/>
</dbReference>
<evidence type="ECO:0000256" key="6">
    <source>
        <dbReference type="RuleBase" id="RU003915"/>
    </source>
</evidence>
<evidence type="ECO:0000256" key="1">
    <source>
        <dbReference type="ARBA" id="ARBA00000971"/>
    </source>
</evidence>
<dbReference type="KEGG" id="fli:Fleli_0837"/>
<name>I4AH60_BERLS</name>
<sequence length="314" mass="35509" precursor="true">MTRLISKPFILIISVFFLLLLNSCASKENSNCPEGAICNDELQTTDTGLKYIHHIHYPKTRKPKYNEILTMHYLLLGDNGDTIANTYKLNEPIGQPLLGPAYKGSIEEGLRMMNVGDSATFYVTMDSIKDENLPFPPTMRKSIKEIYYVMKLYNTQSKAAFDIDEEARLKKRTQAQVAIQDKKIKEYLKQSSLFDSTKRHPTGLYYKIIKNGKGMPAQLGDSVSFTYKTSLLPKGLFVDESKKGQPIGFVVGKTNVLSAWQIAFTQLANKGAKISLFSPSHLAFGNKKFQNLPAFSMLHFEIEVVDIIRKNEMK</sequence>
<evidence type="ECO:0000256" key="2">
    <source>
        <dbReference type="ARBA" id="ARBA00006577"/>
    </source>
</evidence>
<feature type="domain" description="PPIase FKBP-type" evidence="7">
    <location>
        <begin position="220"/>
        <end position="308"/>
    </location>
</feature>
<dbReference type="EMBL" id="CP003345">
    <property type="protein sequence ID" value="AFM03295.1"/>
    <property type="molecule type" value="Genomic_DNA"/>
</dbReference>
<dbReference type="AlphaFoldDB" id="I4AH60"/>
<dbReference type="RefSeq" id="WP_014796753.1">
    <property type="nucleotide sequence ID" value="NC_018018.1"/>
</dbReference>
<comment type="similarity">
    <text evidence="2 6">Belongs to the FKBP-type PPIase family.</text>
</comment>
<keyword evidence="3 5" id="KW-0697">Rotamase</keyword>
<dbReference type="PROSITE" id="PS50059">
    <property type="entry name" value="FKBP_PPIASE"/>
    <property type="match status" value="1"/>
</dbReference>
<comment type="catalytic activity">
    <reaction evidence="1 5 6">
        <text>[protein]-peptidylproline (omega=180) = [protein]-peptidylproline (omega=0)</text>
        <dbReference type="Rhea" id="RHEA:16237"/>
        <dbReference type="Rhea" id="RHEA-COMP:10747"/>
        <dbReference type="Rhea" id="RHEA-COMP:10748"/>
        <dbReference type="ChEBI" id="CHEBI:83833"/>
        <dbReference type="ChEBI" id="CHEBI:83834"/>
        <dbReference type="EC" id="5.2.1.8"/>
    </reaction>
</comment>
<evidence type="ECO:0000256" key="4">
    <source>
        <dbReference type="ARBA" id="ARBA00023235"/>
    </source>
</evidence>
<organism evidence="8 9">
    <name type="scientific">Bernardetia litoralis (strain ATCC 23117 / DSM 6794 / NBRC 15988 / NCIMB 1366 / Fx l1 / Sio-4)</name>
    <name type="common">Flexibacter litoralis</name>
    <dbReference type="NCBI Taxonomy" id="880071"/>
    <lineage>
        <taxon>Bacteria</taxon>
        <taxon>Pseudomonadati</taxon>
        <taxon>Bacteroidota</taxon>
        <taxon>Cytophagia</taxon>
        <taxon>Cytophagales</taxon>
        <taxon>Bernardetiaceae</taxon>
        <taxon>Bernardetia</taxon>
    </lineage>
</organism>
<evidence type="ECO:0000313" key="8">
    <source>
        <dbReference type="EMBL" id="AFM03295.1"/>
    </source>
</evidence>
<dbReference type="PANTHER" id="PTHR43811">
    <property type="entry name" value="FKBP-TYPE PEPTIDYL-PROLYL CIS-TRANS ISOMERASE FKPA"/>
    <property type="match status" value="1"/>
</dbReference>
<evidence type="ECO:0000259" key="7">
    <source>
        <dbReference type="PROSITE" id="PS50059"/>
    </source>
</evidence>